<feature type="transmembrane region" description="Helical" evidence="5">
    <location>
        <begin position="110"/>
        <end position="131"/>
    </location>
</feature>
<evidence type="ECO:0000256" key="1">
    <source>
        <dbReference type="ARBA" id="ARBA00004141"/>
    </source>
</evidence>
<protein>
    <submittedName>
        <fullName evidence="7">Uncharacterized protein conserved in archaea</fullName>
    </submittedName>
</protein>
<reference evidence="7 8" key="1">
    <citation type="submission" date="2018-06" db="EMBL/GenBank/DDBJ databases">
        <authorList>
            <consortium name="Pathogen Informatics"/>
            <person name="Doyle S."/>
        </authorList>
    </citation>
    <scope>NUCLEOTIDE SEQUENCE [LARGE SCALE GENOMIC DNA]</scope>
    <source>
        <strain evidence="7 8">NCTC7582</strain>
    </source>
</reference>
<dbReference type="RefSeq" id="WP_112117739.1">
    <property type="nucleotide sequence ID" value="NZ_JALXLP010000003.1"/>
</dbReference>
<evidence type="ECO:0000256" key="2">
    <source>
        <dbReference type="ARBA" id="ARBA00022692"/>
    </source>
</evidence>
<gene>
    <name evidence="7" type="ORF">NCTC7582_03277</name>
</gene>
<accession>A0A2X0Y308</accession>
<dbReference type="Pfam" id="PF04893">
    <property type="entry name" value="Yip1"/>
    <property type="match status" value="1"/>
</dbReference>
<feature type="transmembrane region" description="Helical" evidence="5">
    <location>
        <begin position="151"/>
        <end position="174"/>
    </location>
</feature>
<dbReference type="GO" id="GO:0016020">
    <property type="term" value="C:membrane"/>
    <property type="evidence" value="ECO:0007669"/>
    <property type="project" value="UniProtKB-SubCell"/>
</dbReference>
<sequence>MENLNETSKEERSKLNPFLSVWMHPKQTTRYMINEKSIGFAILVLSIGYIGSLMSGLIDSEFLPDFSPWLLVLLCVIFAPIAGMIGTAISALISWLFGKLFKGTGTYSDLFKGLSLTAIPYIILIPLYIIWLMTSPDSLLDPNFMGSLPWIFWPTILVSIIVTIWSFVISVGVVAEAHQISNWMAFFTIFIPAIIIFIVLFVLFFVILIGIIGVGMM</sequence>
<keyword evidence="3 5" id="KW-1133">Transmembrane helix</keyword>
<dbReference type="AlphaFoldDB" id="A0A2X0Y308"/>
<organism evidence="7 8">
    <name type="scientific">Lysinibacillus capsici</name>
    <dbReference type="NCBI Taxonomy" id="2115968"/>
    <lineage>
        <taxon>Bacteria</taxon>
        <taxon>Bacillati</taxon>
        <taxon>Bacillota</taxon>
        <taxon>Bacilli</taxon>
        <taxon>Bacillales</taxon>
        <taxon>Bacillaceae</taxon>
        <taxon>Lysinibacillus</taxon>
    </lineage>
</organism>
<evidence type="ECO:0000313" key="7">
    <source>
        <dbReference type="EMBL" id="SPU00428.1"/>
    </source>
</evidence>
<evidence type="ECO:0000256" key="5">
    <source>
        <dbReference type="SAM" id="Phobius"/>
    </source>
</evidence>
<name>A0A2X0Y308_9BACI</name>
<dbReference type="EMBL" id="UAQE01000001">
    <property type="protein sequence ID" value="SPU00428.1"/>
    <property type="molecule type" value="Genomic_DNA"/>
</dbReference>
<proteinExistence type="predicted"/>
<keyword evidence="2 5" id="KW-0812">Transmembrane</keyword>
<evidence type="ECO:0000259" key="6">
    <source>
        <dbReference type="Pfam" id="PF04893"/>
    </source>
</evidence>
<feature type="transmembrane region" description="Helical" evidence="5">
    <location>
        <begin position="186"/>
        <end position="214"/>
    </location>
</feature>
<feature type="transmembrane region" description="Helical" evidence="5">
    <location>
        <begin position="70"/>
        <end position="98"/>
    </location>
</feature>
<feature type="transmembrane region" description="Helical" evidence="5">
    <location>
        <begin position="38"/>
        <end position="58"/>
    </location>
</feature>
<evidence type="ECO:0000256" key="3">
    <source>
        <dbReference type="ARBA" id="ARBA00022989"/>
    </source>
</evidence>
<comment type="subcellular location">
    <subcellularLocation>
        <location evidence="1">Membrane</location>
        <topology evidence="1">Multi-pass membrane protein</topology>
    </subcellularLocation>
</comment>
<feature type="domain" description="Yip1" evidence="6">
    <location>
        <begin position="20"/>
        <end position="203"/>
    </location>
</feature>
<keyword evidence="4 5" id="KW-0472">Membrane</keyword>
<dbReference type="Proteomes" id="UP000251431">
    <property type="component" value="Unassembled WGS sequence"/>
</dbReference>
<dbReference type="InterPro" id="IPR006977">
    <property type="entry name" value="Yip1_dom"/>
</dbReference>
<evidence type="ECO:0000313" key="8">
    <source>
        <dbReference type="Proteomes" id="UP000251431"/>
    </source>
</evidence>
<evidence type="ECO:0000256" key="4">
    <source>
        <dbReference type="ARBA" id="ARBA00023136"/>
    </source>
</evidence>